<protein>
    <recommendedName>
        <fullName evidence="3">Carboxylesterase type B domain-containing protein</fullName>
    </recommendedName>
</protein>
<dbReference type="InterPro" id="IPR019826">
    <property type="entry name" value="Carboxylesterase_B_AS"/>
</dbReference>
<accession>A0A381PI16</accession>
<proteinExistence type="inferred from homology"/>
<dbReference type="AlphaFoldDB" id="A0A381PI16"/>
<evidence type="ECO:0000256" key="1">
    <source>
        <dbReference type="ARBA" id="ARBA00005964"/>
    </source>
</evidence>
<dbReference type="EMBL" id="UINC01000991">
    <property type="protein sequence ID" value="SUZ66671.1"/>
    <property type="molecule type" value="Genomic_DNA"/>
</dbReference>
<sequence length="621" mass="70468">MQYKTLVLLWLISSFLFSCHVPRTDLLPDQSSLRNTEQGAIIGADNGKTHQWLGIPYADIPSSEYRWREAKAPLPWEGVRQTLEFGPFCTQLGSLINSTKRKDWGEIVGSENCLNLNIWAPKPNPTEIENQNIVYPVMVWIHGGSNTAGSADLYNPTELVYRHNLVVVTINYRLGPFGWFRHPSLIHQLDNKKDQSGNYGNLDTIAALKWVKNNIANFGGDTNNITIFGESAGGYNVAALLSSTLAEGLFHKAVVQSGGIKPGDITHSEDFLSEPLPWKNYSSKELFNELLIAEGMATNRKEATAIQANMPSKKVVNILRSATTKEIFQAYLEARFNTNNMLRPFPDGTVLHEQGIMQSLKEGLSSEIPIILGTNRDENKLFLVNNPRYVRTIFGLPRSRDRVLYDAIAKHRSNTWKYLAVDNPSRELILSGRSNIFAYRFDWDDEPRRLGVDISHLLGAAHAFEIPFVMGNLDKDTLTRYIVGRKNLDSVKQLSEAMMSYWAEFAYTGDPGMGRKGDLPLWEHWSEPNKDAPKYIVFDSDLDRGIRMSTESISKDSLLADIANDEDIKDPRLKCELVDVAIQYDDLEKPEFLDQFNGGQCQQYNPDDWRQTWYESFNEPW</sequence>
<name>A0A381PI16_9ZZZZ</name>
<dbReference type="Pfam" id="PF00135">
    <property type="entry name" value="COesterase"/>
    <property type="match status" value="2"/>
</dbReference>
<dbReference type="PANTHER" id="PTHR11559">
    <property type="entry name" value="CARBOXYLESTERASE"/>
    <property type="match status" value="1"/>
</dbReference>
<evidence type="ECO:0000313" key="4">
    <source>
        <dbReference type="EMBL" id="SUZ66671.1"/>
    </source>
</evidence>
<dbReference type="InterPro" id="IPR050309">
    <property type="entry name" value="Type-B_Carboxylest/Lipase"/>
</dbReference>
<reference evidence="4" key="1">
    <citation type="submission" date="2018-05" db="EMBL/GenBank/DDBJ databases">
        <authorList>
            <person name="Lanie J.A."/>
            <person name="Ng W.-L."/>
            <person name="Kazmierczak K.M."/>
            <person name="Andrzejewski T.M."/>
            <person name="Davidsen T.M."/>
            <person name="Wayne K.J."/>
            <person name="Tettelin H."/>
            <person name="Glass J.I."/>
            <person name="Rusch D."/>
            <person name="Podicherti R."/>
            <person name="Tsui H.-C.T."/>
            <person name="Winkler M.E."/>
        </authorList>
    </citation>
    <scope>NUCLEOTIDE SEQUENCE</scope>
</reference>
<dbReference type="Gene3D" id="3.40.50.1820">
    <property type="entry name" value="alpha/beta hydrolase"/>
    <property type="match status" value="1"/>
</dbReference>
<evidence type="ECO:0000256" key="2">
    <source>
        <dbReference type="ARBA" id="ARBA00022801"/>
    </source>
</evidence>
<dbReference type="InterPro" id="IPR029058">
    <property type="entry name" value="AB_hydrolase_fold"/>
</dbReference>
<dbReference type="PROSITE" id="PS00122">
    <property type="entry name" value="CARBOXYLESTERASE_B_1"/>
    <property type="match status" value="1"/>
</dbReference>
<dbReference type="InterPro" id="IPR002018">
    <property type="entry name" value="CarbesteraseB"/>
</dbReference>
<keyword evidence="2" id="KW-0378">Hydrolase</keyword>
<dbReference type="PROSITE" id="PS51257">
    <property type="entry name" value="PROKAR_LIPOPROTEIN"/>
    <property type="match status" value="1"/>
</dbReference>
<organism evidence="4">
    <name type="scientific">marine metagenome</name>
    <dbReference type="NCBI Taxonomy" id="408172"/>
    <lineage>
        <taxon>unclassified sequences</taxon>
        <taxon>metagenomes</taxon>
        <taxon>ecological metagenomes</taxon>
    </lineage>
</organism>
<dbReference type="SUPFAM" id="SSF53474">
    <property type="entry name" value="alpha/beta-Hydrolases"/>
    <property type="match status" value="1"/>
</dbReference>
<gene>
    <name evidence="4" type="ORF">METZ01_LOCUS19525</name>
</gene>
<feature type="domain" description="Carboxylesterase type B" evidence="3">
    <location>
        <begin position="32"/>
        <end position="386"/>
    </location>
</feature>
<evidence type="ECO:0000259" key="3">
    <source>
        <dbReference type="Pfam" id="PF00135"/>
    </source>
</evidence>
<feature type="domain" description="Carboxylesterase type B" evidence="3">
    <location>
        <begin position="431"/>
        <end position="539"/>
    </location>
</feature>
<comment type="similarity">
    <text evidence="1">Belongs to the type-B carboxylesterase/lipase family.</text>
</comment>
<dbReference type="GO" id="GO:0016787">
    <property type="term" value="F:hydrolase activity"/>
    <property type="evidence" value="ECO:0007669"/>
    <property type="project" value="UniProtKB-KW"/>
</dbReference>